<dbReference type="EMBL" id="MCFJ01000027">
    <property type="protein sequence ID" value="ORY55517.1"/>
    <property type="molecule type" value="Genomic_DNA"/>
</dbReference>
<dbReference type="AlphaFoldDB" id="A0A1Y2D8H6"/>
<dbReference type="RefSeq" id="XP_040709664.1">
    <property type="nucleotide sequence ID" value="XM_040861525.1"/>
</dbReference>
<sequence length="76" mass="8609">MVVYLYSWRSWQIPCHQVWFRHRACEALSSCGQHAAARSCHRPVHDTRYFGGDARIAGNLSTACNGPRRHTLAAVL</sequence>
<evidence type="ECO:0000313" key="2">
    <source>
        <dbReference type="Proteomes" id="UP000193689"/>
    </source>
</evidence>
<gene>
    <name evidence="1" type="ORF">BCR38DRAFT_452474</name>
</gene>
<proteinExistence type="predicted"/>
<dbReference type="GeneID" id="63777737"/>
<name>A0A1Y2D8H6_9PEZI</name>
<protein>
    <submittedName>
        <fullName evidence="1">Uncharacterized protein</fullName>
    </submittedName>
</protein>
<accession>A0A1Y2D8H6</accession>
<dbReference type="InParanoid" id="A0A1Y2D8H6"/>
<evidence type="ECO:0000313" key="1">
    <source>
        <dbReference type="EMBL" id="ORY55517.1"/>
    </source>
</evidence>
<dbReference type="Proteomes" id="UP000193689">
    <property type="component" value="Unassembled WGS sequence"/>
</dbReference>
<organism evidence="1 2">
    <name type="scientific">Pseudomassariella vexata</name>
    <dbReference type="NCBI Taxonomy" id="1141098"/>
    <lineage>
        <taxon>Eukaryota</taxon>
        <taxon>Fungi</taxon>
        <taxon>Dikarya</taxon>
        <taxon>Ascomycota</taxon>
        <taxon>Pezizomycotina</taxon>
        <taxon>Sordariomycetes</taxon>
        <taxon>Xylariomycetidae</taxon>
        <taxon>Amphisphaeriales</taxon>
        <taxon>Pseudomassariaceae</taxon>
        <taxon>Pseudomassariella</taxon>
    </lineage>
</organism>
<reference evidence="1 2" key="1">
    <citation type="submission" date="2016-07" db="EMBL/GenBank/DDBJ databases">
        <title>Pervasive Adenine N6-methylation of Active Genes in Fungi.</title>
        <authorList>
            <consortium name="DOE Joint Genome Institute"/>
            <person name="Mondo S.J."/>
            <person name="Dannebaum R.O."/>
            <person name="Kuo R.C."/>
            <person name="Labutti K."/>
            <person name="Haridas S."/>
            <person name="Kuo A."/>
            <person name="Salamov A."/>
            <person name="Ahrendt S.R."/>
            <person name="Lipzen A."/>
            <person name="Sullivan W."/>
            <person name="Andreopoulos W.B."/>
            <person name="Clum A."/>
            <person name="Lindquist E."/>
            <person name="Daum C."/>
            <person name="Ramamoorthy G.K."/>
            <person name="Gryganskyi A."/>
            <person name="Culley D."/>
            <person name="Magnuson J.K."/>
            <person name="James T.Y."/>
            <person name="O'Malley M.A."/>
            <person name="Stajich J.E."/>
            <person name="Spatafora J.W."/>
            <person name="Visel A."/>
            <person name="Grigoriev I.V."/>
        </authorList>
    </citation>
    <scope>NUCLEOTIDE SEQUENCE [LARGE SCALE GENOMIC DNA]</scope>
    <source>
        <strain evidence="1 2">CBS 129021</strain>
    </source>
</reference>
<keyword evidence="2" id="KW-1185">Reference proteome</keyword>
<comment type="caution">
    <text evidence="1">The sequence shown here is derived from an EMBL/GenBank/DDBJ whole genome shotgun (WGS) entry which is preliminary data.</text>
</comment>